<dbReference type="GO" id="GO:0006352">
    <property type="term" value="P:DNA-templated transcription initiation"/>
    <property type="evidence" value="ECO:0007669"/>
    <property type="project" value="InterPro"/>
</dbReference>
<dbReference type="GO" id="GO:0003677">
    <property type="term" value="F:DNA binding"/>
    <property type="evidence" value="ECO:0007669"/>
    <property type="project" value="InterPro"/>
</dbReference>
<evidence type="ECO:0000259" key="6">
    <source>
        <dbReference type="Pfam" id="PF08281"/>
    </source>
</evidence>
<evidence type="ECO:0000256" key="4">
    <source>
        <dbReference type="ARBA" id="ARBA00023163"/>
    </source>
</evidence>
<dbReference type="InterPro" id="IPR013249">
    <property type="entry name" value="RNA_pol_sigma70_r4_t2"/>
</dbReference>
<keyword evidence="4" id="KW-0804">Transcription</keyword>
<dbReference type="AlphaFoldDB" id="A0A7W3QJJ1"/>
<evidence type="ECO:0000313" key="8">
    <source>
        <dbReference type="Proteomes" id="UP000572680"/>
    </source>
</evidence>
<name>A0A7W3QJJ1_ACTNM</name>
<keyword evidence="3" id="KW-0731">Sigma factor</keyword>
<dbReference type="InterPro" id="IPR014284">
    <property type="entry name" value="RNA_pol_sigma-70_dom"/>
</dbReference>
<proteinExistence type="inferred from homology"/>
<dbReference type="EMBL" id="JACJIA010000001">
    <property type="protein sequence ID" value="MBA8949003.1"/>
    <property type="molecule type" value="Genomic_DNA"/>
</dbReference>
<feature type="domain" description="RNA polymerase sigma-70 region 2" evidence="5">
    <location>
        <begin position="14"/>
        <end position="81"/>
    </location>
</feature>
<dbReference type="InterPro" id="IPR013324">
    <property type="entry name" value="RNA_pol_sigma_r3/r4-like"/>
</dbReference>
<dbReference type="SUPFAM" id="SSF88659">
    <property type="entry name" value="Sigma3 and sigma4 domains of RNA polymerase sigma factors"/>
    <property type="match status" value="1"/>
</dbReference>
<feature type="domain" description="RNA polymerase sigma factor 70 region 4 type 2" evidence="6">
    <location>
        <begin position="106"/>
        <end position="156"/>
    </location>
</feature>
<dbReference type="Gene3D" id="1.10.1740.10">
    <property type="match status" value="1"/>
</dbReference>
<dbReference type="InterPro" id="IPR013325">
    <property type="entry name" value="RNA_pol_sigma_r2"/>
</dbReference>
<evidence type="ECO:0000256" key="2">
    <source>
        <dbReference type="ARBA" id="ARBA00023015"/>
    </source>
</evidence>
<evidence type="ECO:0000256" key="3">
    <source>
        <dbReference type="ARBA" id="ARBA00023082"/>
    </source>
</evidence>
<dbReference type="InterPro" id="IPR007627">
    <property type="entry name" value="RNA_pol_sigma70_r2"/>
</dbReference>
<dbReference type="NCBIfam" id="TIGR02937">
    <property type="entry name" value="sigma70-ECF"/>
    <property type="match status" value="1"/>
</dbReference>
<dbReference type="Pfam" id="PF08281">
    <property type="entry name" value="Sigma70_r4_2"/>
    <property type="match status" value="1"/>
</dbReference>
<sequence>MDQASGDRARFEALYAAHHEAVARYALRRTASSDDAVDVLGETFLIAWRRLDDVPDGDGARLWLYGVARRVLANHRRGAARRELLLTRLRAEFAEAAPERHGAAAEIRAAFARLSGEDRELLSLTGWEGLTPEQAATVLGRRAATVRVRLHRARKRFARALADEGVDVERYGARAVALAEGALR</sequence>
<dbReference type="PANTHER" id="PTHR43133">
    <property type="entry name" value="RNA POLYMERASE ECF-TYPE SIGMA FACTO"/>
    <property type="match status" value="1"/>
</dbReference>
<dbReference type="RefSeq" id="WP_182841529.1">
    <property type="nucleotide sequence ID" value="NZ_BAAALP010000008.1"/>
</dbReference>
<dbReference type="InterPro" id="IPR036388">
    <property type="entry name" value="WH-like_DNA-bd_sf"/>
</dbReference>
<dbReference type="SUPFAM" id="SSF88946">
    <property type="entry name" value="Sigma2 domain of RNA polymerase sigma factors"/>
    <property type="match status" value="1"/>
</dbReference>
<reference evidence="7 8" key="1">
    <citation type="submission" date="2020-08" db="EMBL/GenBank/DDBJ databases">
        <title>Genomic Encyclopedia of Type Strains, Phase IV (KMG-IV): sequencing the most valuable type-strain genomes for metagenomic binning, comparative biology and taxonomic classification.</title>
        <authorList>
            <person name="Goeker M."/>
        </authorList>
    </citation>
    <scope>NUCLEOTIDE SEQUENCE [LARGE SCALE GENOMIC DNA]</scope>
    <source>
        <strain evidence="7 8">DSM 44197</strain>
    </source>
</reference>
<dbReference type="Gene3D" id="1.10.10.10">
    <property type="entry name" value="Winged helix-like DNA-binding domain superfamily/Winged helix DNA-binding domain"/>
    <property type="match status" value="1"/>
</dbReference>
<evidence type="ECO:0000259" key="5">
    <source>
        <dbReference type="Pfam" id="PF04542"/>
    </source>
</evidence>
<dbReference type="GO" id="GO:0016987">
    <property type="term" value="F:sigma factor activity"/>
    <property type="evidence" value="ECO:0007669"/>
    <property type="project" value="UniProtKB-KW"/>
</dbReference>
<comment type="similarity">
    <text evidence="1">Belongs to the sigma-70 factor family. ECF subfamily.</text>
</comment>
<dbReference type="Pfam" id="PF04542">
    <property type="entry name" value="Sigma70_r2"/>
    <property type="match status" value="1"/>
</dbReference>
<dbReference type="InterPro" id="IPR039425">
    <property type="entry name" value="RNA_pol_sigma-70-like"/>
</dbReference>
<evidence type="ECO:0000313" key="7">
    <source>
        <dbReference type="EMBL" id="MBA8949003.1"/>
    </source>
</evidence>
<protein>
    <submittedName>
        <fullName evidence="7">RNA polymerase sigma-70 factor (ECF subfamily)</fullName>
    </submittedName>
</protein>
<dbReference type="Proteomes" id="UP000572680">
    <property type="component" value="Unassembled WGS sequence"/>
</dbReference>
<keyword evidence="8" id="KW-1185">Reference proteome</keyword>
<dbReference type="PANTHER" id="PTHR43133:SF25">
    <property type="entry name" value="RNA POLYMERASE SIGMA FACTOR RFAY-RELATED"/>
    <property type="match status" value="1"/>
</dbReference>
<evidence type="ECO:0000256" key="1">
    <source>
        <dbReference type="ARBA" id="ARBA00010641"/>
    </source>
</evidence>
<comment type="caution">
    <text evidence="7">The sequence shown here is derived from an EMBL/GenBank/DDBJ whole genome shotgun (WGS) entry which is preliminary data.</text>
</comment>
<accession>A0A7W3QJJ1</accession>
<keyword evidence="2" id="KW-0805">Transcription regulation</keyword>
<organism evidence="7 8">
    <name type="scientific">Actinomadura namibiensis</name>
    <dbReference type="NCBI Taxonomy" id="182080"/>
    <lineage>
        <taxon>Bacteria</taxon>
        <taxon>Bacillati</taxon>
        <taxon>Actinomycetota</taxon>
        <taxon>Actinomycetes</taxon>
        <taxon>Streptosporangiales</taxon>
        <taxon>Thermomonosporaceae</taxon>
        <taxon>Actinomadura</taxon>
    </lineage>
</organism>
<gene>
    <name evidence="7" type="ORF">HNR61_000601</name>
</gene>